<organism evidence="1 2">
    <name type="scientific">Bradyrhizobium canariense</name>
    <dbReference type="NCBI Taxonomy" id="255045"/>
    <lineage>
        <taxon>Bacteria</taxon>
        <taxon>Pseudomonadati</taxon>
        <taxon>Pseudomonadota</taxon>
        <taxon>Alphaproteobacteria</taxon>
        <taxon>Hyphomicrobiales</taxon>
        <taxon>Nitrobacteraceae</taxon>
        <taxon>Bradyrhizobium</taxon>
    </lineage>
</organism>
<dbReference type="AlphaFoldDB" id="A0A1H1W3Y9"/>
<dbReference type="RefSeq" id="WP_100383700.1">
    <property type="nucleotide sequence ID" value="NZ_LT629750.1"/>
</dbReference>
<sequence>MATVTPATLTAPALRRDEARNPLAGFRTFWRQFVTRAFDPYRPELHYMRGPGPACRAKERALSPAVQSMLAEIRSAKAMKSSASL</sequence>
<reference evidence="2" key="1">
    <citation type="submission" date="2016-10" db="EMBL/GenBank/DDBJ databases">
        <authorList>
            <person name="Varghese N."/>
            <person name="Submissions S."/>
        </authorList>
    </citation>
    <scope>NUCLEOTIDE SEQUENCE [LARGE SCALE GENOMIC DNA]</scope>
    <source>
        <strain evidence="2">GAS369</strain>
    </source>
</reference>
<evidence type="ECO:0000313" key="2">
    <source>
        <dbReference type="Proteomes" id="UP000243904"/>
    </source>
</evidence>
<proteinExistence type="predicted"/>
<protein>
    <submittedName>
        <fullName evidence="1">Uncharacterized protein</fullName>
    </submittedName>
</protein>
<name>A0A1H1W3Y9_9BRAD</name>
<gene>
    <name evidence="1" type="ORF">SAMN05444158_3667</name>
</gene>
<keyword evidence="2" id="KW-1185">Reference proteome</keyword>
<accession>A0A1H1W3Y9</accession>
<dbReference type="EMBL" id="LT629750">
    <property type="protein sequence ID" value="SDS91440.1"/>
    <property type="molecule type" value="Genomic_DNA"/>
</dbReference>
<dbReference type="Proteomes" id="UP000243904">
    <property type="component" value="Chromosome I"/>
</dbReference>
<evidence type="ECO:0000313" key="1">
    <source>
        <dbReference type="EMBL" id="SDS91440.1"/>
    </source>
</evidence>